<feature type="region of interest" description="Disordered" evidence="1">
    <location>
        <begin position="390"/>
        <end position="426"/>
    </location>
</feature>
<dbReference type="VEuPathDB" id="TriTrypDB:Tb927.5.4810"/>
<evidence type="ECO:0000313" key="2">
    <source>
        <dbReference type="EMBL" id="APD74477.1"/>
    </source>
</evidence>
<feature type="compositionally biased region" description="Basic and acidic residues" evidence="1">
    <location>
        <begin position="397"/>
        <end position="418"/>
    </location>
</feature>
<evidence type="ECO:0000256" key="1">
    <source>
        <dbReference type="SAM" id="MobiDB-lite"/>
    </source>
</evidence>
<proteinExistence type="predicted"/>
<dbReference type="VEuPathDB" id="TriTrypDB:Tb427_000419400"/>
<dbReference type="VEuPathDB" id="TriTrypDB:Tb1125.5.4810"/>
<accession>A0A1J0R989</accession>
<sequence>MLWAWTEQTQQSPPNLSAIKDECTEIKFLRELTEHYKSKLSAMHAKQPQLDKEANMLYLAAAKHRTSNNGRSYALLPAAAKEIAAEQKLRTAAAAAQIEPLLTEAQKRVAQLEVQRAAKATLTTSYTEPVKNSGGTGSKAGFASPCVVTASRAFANPEKCTEDPGTTNALKQAAAAAAAITTLPTVTYWTKAPYTDEITIKLKGNAVNTAALTSNDGCGDDNSAGTSGVAITGITTAHKPPKVETTEVKANTKCTTSQPNDDEVTKAKKTLAGALCAAQTANTETTKAISEYTTVEEITSNVEDLALLIVSGKLDGEAAAQKEKAVTSILGAKETNIKPKIFDPLSKPDPILKFTKGDAPISIESAAASGTSFARALAVYEVESHKNLAAAASTGDNPKEAERADAAEKTGEKKDGDNKTATNTTGSNSFVIKKAPLLLAVFLR</sequence>
<reference evidence="2" key="1">
    <citation type="submission" date="2016-08" db="EMBL/GenBank/DDBJ databases">
        <title>VSG repertoire of Trypanosoma brucei EATRO 1125.</title>
        <authorList>
            <person name="Cross G.A."/>
        </authorList>
    </citation>
    <scope>NUCLEOTIDE SEQUENCE</scope>
    <source>
        <strain evidence="2">EATRO 1125</strain>
    </source>
</reference>
<organism evidence="2">
    <name type="scientific">Trypanosoma brucei</name>
    <dbReference type="NCBI Taxonomy" id="5691"/>
    <lineage>
        <taxon>Eukaryota</taxon>
        <taxon>Discoba</taxon>
        <taxon>Euglenozoa</taxon>
        <taxon>Kinetoplastea</taxon>
        <taxon>Metakinetoplastina</taxon>
        <taxon>Trypanosomatida</taxon>
        <taxon>Trypanosomatidae</taxon>
        <taxon>Trypanosoma</taxon>
    </lineage>
</organism>
<protein>
    <submittedName>
        <fullName evidence="2">Variant surface glycoprotein 1125.3108</fullName>
    </submittedName>
</protein>
<name>A0A1J0R989_9TRYP</name>
<dbReference type="AlphaFoldDB" id="A0A1J0R989"/>
<dbReference type="EMBL" id="KX700521">
    <property type="protein sequence ID" value="APD74477.1"/>
    <property type="molecule type" value="Genomic_DNA"/>
</dbReference>